<keyword evidence="3" id="KW-1185">Reference proteome</keyword>
<name>A0A1F2P721_9EURY</name>
<reference evidence="1" key="2">
    <citation type="journal article" date="2020" name="mSystems">
        <title>Genome- and Community-Level Interaction Insights into Carbon Utilization and Element Cycling Functions of Hydrothermarchaeota in Hydrothermal Sediment.</title>
        <authorList>
            <person name="Zhou Z."/>
            <person name="Liu Y."/>
            <person name="Xu W."/>
            <person name="Pan J."/>
            <person name="Luo Z.H."/>
            <person name="Li M."/>
        </authorList>
    </citation>
    <scope>NUCLEOTIDE SEQUENCE [LARGE SCALE GENOMIC DNA]</scope>
    <source>
        <strain evidence="1">HyVt-386</strain>
    </source>
</reference>
<protein>
    <submittedName>
        <fullName evidence="1">DUF2551 domain-containing protein</fullName>
    </submittedName>
</protein>
<dbReference type="AlphaFoldDB" id="A0A1F2P721"/>
<dbReference type="EMBL" id="DRIE01000051">
    <property type="protein sequence ID" value="HEC56886.1"/>
    <property type="molecule type" value="Genomic_DNA"/>
</dbReference>
<dbReference type="Pfam" id="PF10826">
    <property type="entry name" value="DUF2551"/>
    <property type="match status" value="1"/>
</dbReference>
<evidence type="ECO:0000313" key="1">
    <source>
        <dbReference type="EMBL" id="HEC56886.1"/>
    </source>
</evidence>
<reference evidence="2 3" key="1">
    <citation type="submission" date="2016-05" db="EMBL/GenBank/DDBJ databases">
        <title>Microbial consortia oxidize butane by reversing methanogenesis.</title>
        <authorList>
            <person name="Laso-Perez R."/>
            <person name="Richter M."/>
            <person name="Wegener G."/>
            <person name="Musat F."/>
        </authorList>
    </citation>
    <scope>NUCLEOTIDE SEQUENCE [LARGE SCALE GENOMIC DNA]</scope>
    <source>
        <strain evidence="2">BOX1</strain>
    </source>
</reference>
<dbReference type="Proteomes" id="UP000885936">
    <property type="component" value="Unassembled WGS sequence"/>
</dbReference>
<sequence length="109" mass="12564">MGEVVADRRALMEERLREYLKRDGDGMRLAMMRILLDEESISTKELYERLGKKGVRRTYRGVCAALGAMNSRLGILAISTRSGRKIYRVKPECRKLVRYVMENYGSEDG</sequence>
<evidence type="ECO:0000313" key="2">
    <source>
        <dbReference type="EMBL" id="OFV66772.1"/>
    </source>
</evidence>
<evidence type="ECO:0000313" key="3">
    <source>
        <dbReference type="Proteomes" id="UP000185779"/>
    </source>
</evidence>
<dbReference type="PATRIC" id="fig|1839936.3.peg.65"/>
<dbReference type="EMBL" id="LYOR01000001">
    <property type="protein sequence ID" value="OFV66772.1"/>
    <property type="molecule type" value="Genomic_DNA"/>
</dbReference>
<dbReference type="InterPro" id="IPR020501">
    <property type="entry name" value="Uncharacterised_AF1218"/>
</dbReference>
<accession>A0A1F2P721</accession>
<comment type="caution">
    <text evidence="2">The sequence shown here is derived from an EMBL/GenBank/DDBJ whole genome shotgun (WGS) entry which is preliminary data.</text>
</comment>
<organism evidence="2 3">
    <name type="scientific">Candidatus Syntropharchaeum butanivorans</name>
    <dbReference type="NCBI Taxonomy" id="1839936"/>
    <lineage>
        <taxon>Archaea</taxon>
        <taxon>Methanobacteriati</taxon>
        <taxon>Methanobacteriota</taxon>
        <taxon>Stenosarchaea group</taxon>
        <taxon>Methanomicrobia</taxon>
        <taxon>Methanosarcinales</taxon>
        <taxon>ANME-2 cluster</taxon>
        <taxon>Candidatus Syntropharchaeum</taxon>
    </lineage>
</organism>
<dbReference type="Proteomes" id="UP000185779">
    <property type="component" value="Unassembled WGS sequence"/>
</dbReference>
<proteinExistence type="predicted"/>
<gene>
    <name evidence="1" type="ORF">ENI32_03250</name>
    <name evidence="2" type="ORF">SBU_000065</name>
</gene>
<dbReference type="STRING" id="1839936.SBU_000065"/>